<gene>
    <name evidence="1" type="ORF">CEXT_387431</name>
</gene>
<name>A0AAV4P3W0_CAEEX</name>
<organism evidence="1 2">
    <name type="scientific">Caerostris extrusa</name>
    <name type="common">Bark spider</name>
    <name type="synonym">Caerostris bankana</name>
    <dbReference type="NCBI Taxonomy" id="172846"/>
    <lineage>
        <taxon>Eukaryota</taxon>
        <taxon>Metazoa</taxon>
        <taxon>Ecdysozoa</taxon>
        <taxon>Arthropoda</taxon>
        <taxon>Chelicerata</taxon>
        <taxon>Arachnida</taxon>
        <taxon>Araneae</taxon>
        <taxon>Araneomorphae</taxon>
        <taxon>Entelegynae</taxon>
        <taxon>Araneoidea</taxon>
        <taxon>Araneidae</taxon>
        <taxon>Caerostris</taxon>
    </lineage>
</organism>
<reference evidence="1 2" key="1">
    <citation type="submission" date="2021-06" db="EMBL/GenBank/DDBJ databases">
        <title>Caerostris extrusa draft genome.</title>
        <authorList>
            <person name="Kono N."/>
            <person name="Arakawa K."/>
        </authorList>
    </citation>
    <scope>NUCLEOTIDE SEQUENCE [LARGE SCALE GENOMIC DNA]</scope>
</reference>
<dbReference type="EMBL" id="BPLR01003974">
    <property type="protein sequence ID" value="GIX90891.1"/>
    <property type="molecule type" value="Genomic_DNA"/>
</dbReference>
<sequence length="166" mass="19036">MSISPNQNYFSSTPVAIHQSCLPQYHVQSSFHETSTTRTKTKKEISLEIAFYFVLSFKCLRDILLLCLRGPCANINIIPFLLPPGQAVFIFSGIIHNLLPLSSTSRDKFAQTATKELRMMFIKRGTEKKERRYLGMETRPTLLVNPHAILLWIIQLCHVALERMRA</sequence>
<keyword evidence="2" id="KW-1185">Reference proteome</keyword>
<dbReference type="AlphaFoldDB" id="A0AAV4P3W0"/>
<accession>A0AAV4P3W0</accession>
<protein>
    <submittedName>
        <fullName evidence="1">Uncharacterized protein</fullName>
    </submittedName>
</protein>
<proteinExistence type="predicted"/>
<dbReference type="Proteomes" id="UP001054945">
    <property type="component" value="Unassembled WGS sequence"/>
</dbReference>
<evidence type="ECO:0000313" key="1">
    <source>
        <dbReference type="EMBL" id="GIX90891.1"/>
    </source>
</evidence>
<evidence type="ECO:0000313" key="2">
    <source>
        <dbReference type="Proteomes" id="UP001054945"/>
    </source>
</evidence>
<comment type="caution">
    <text evidence="1">The sequence shown here is derived from an EMBL/GenBank/DDBJ whole genome shotgun (WGS) entry which is preliminary data.</text>
</comment>